<sequence length="129" mass="13938">MKRFAQVIDVKGQTATVRVTKHSSCDKCGECSNADDLTLTVTNDIEAKAGDMVTLEMKGSNISSAAVVVYLVPILGLIGGYILAPTLGLVAEGFKIMLGLLFMLLSFITARKFGDYKQEEYTPQITEVV</sequence>
<organism evidence="2 3">
    <name type="scientific">Halobacteroides halobius (strain ATCC 35273 / DSM 5150 / MD-1)</name>
    <dbReference type="NCBI Taxonomy" id="748449"/>
    <lineage>
        <taxon>Bacteria</taxon>
        <taxon>Bacillati</taxon>
        <taxon>Bacillota</taxon>
        <taxon>Clostridia</taxon>
        <taxon>Halanaerobiales</taxon>
        <taxon>Halobacteroidaceae</taxon>
        <taxon>Halobacteroides</taxon>
    </lineage>
</organism>
<reference evidence="3" key="1">
    <citation type="submission" date="2012-02" db="EMBL/GenBank/DDBJ databases">
        <title>The complete genome of Halobacteroides halobius DSM 5150.</title>
        <authorList>
            <person name="Lucas S."/>
            <person name="Copeland A."/>
            <person name="Lapidus A."/>
            <person name="Glavina del Rio T."/>
            <person name="Dalin E."/>
            <person name="Tice H."/>
            <person name="Bruce D."/>
            <person name="Goodwin L."/>
            <person name="Pitluck S."/>
            <person name="Peters L."/>
            <person name="Mikhailova N."/>
            <person name="Gu W."/>
            <person name="Kyrpides N."/>
            <person name="Mavromatis K."/>
            <person name="Ivanova N."/>
            <person name="Brettin T."/>
            <person name="Detter J.C."/>
            <person name="Han C."/>
            <person name="Larimer F."/>
            <person name="Land M."/>
            <person name="Hauser L."/>
            <person name="Markowitz V."/>
            <person name="Cheng J.-F."/>
            <person name="Hugenholtz P."/>
            <person name="Woyke T."/>
            <person name="Wu D."/>
            <person name="Tindall B."/>
            <person name="Pomrenke H."/>
            <person name="Brambilla E."/>
            <person name="Klenk H.-P."/>
            <person name="Eisen J.A."/>
        </authorList>
    </citation>
    <scope>NUCLEOTIDE SEQUENCE [LARGE SCALE GENOMIC DNA]</scope>
    <source>
        <strain evidence="3">ATCC 35273 / DSM 5150 / MD-1</strain>
    </source>
</reference>
<dbReference type="OrthoDB" id="307768at2"/>
<gene>
    <name evidence="2" type="ordered locus">Halha_2131</name>
</gene>
<dbReference type="eggNOG" id="COG3086">
    <property type="taxonomic scope" value="Bacteria"/>
</dbReference>
<evidence type="ECO:0000313" key="2">
    <source>
        <dbReference type="EMBL" id="AGB42014.1"/>
    </source>
</evidence>
<proteinExistence type="predicted"/>
<dbReference type="Pfam" id="PF04246">
    <property type="entry name" value="RseC_MucC"/>
    <property type="match status" value="1"/>
</dbReference>
<name>L0KCB3_HALHC</name>
<dbReference type="RefSeq" id="WP_015327728.1">
    <property type="nucleotide sequence ID" value="NC_019978.1"/>
</dbReference>
<evidence type="ECO:0000313" key="3">
    <source>
        <dbReference type="Proteomes" id="UP000010880"/>
    </source>
</evidence>
<keyword evidence="1" id="KW-0812">Transmembrane</keyword>
<protein>
    <submittedName>
        <fullName evidence="2">Positive regulator of sigma E activity</fullName>
    </submittedName>
</protein>
<dbReference type="AlphaFoldDB" id="L0KCB3"/>
<accession>L0KCB3</accession>
<keyword evidence="1" id="KW-0472">Membrane</keyword>
<dbReference type="HOGENOM" id="CLU_124911_2_1_9"/>
<dbReference type="PIRSF" id="PIRSF004923">
    <property type="entry name" value="RseC"/>
    <property type="match status" value="1"/>
</dbReference>
<dbReference type="Proteomes" id="UP000010880">
    <property type="component" value="Chromosome"/>
</dbReference>
<dbReference type="PANTHER" id="PTHR35867">
    <property type="entry name" value="PROTEIN RSEC"/>
    <property type="match status" value="1"/>
</dbReference>
<dbReference type="KEGG" id="hhl:Halha_2131"/>
<evidence type="ECO:0000256" key="1">
    <source>
        <dbReference type="SAM" id="Phobius"/>
    </source>
</evidence>
<feature type="transmembrane region" description="Helical" evidence="1">
    <location>
        <begin position="62"/>
        <end position="83"/>
    </location>
</feature>
<dbReference type="EMBL" id="CP003359">
    <property type="protein sequence ID" value="AGB42014.1"/>
    <property type="molecule type" value="Genomic_DNA"/>
</dbReference>
<dbReference type="InterPro" id="IPR007359">
    <property type="entry name" value="SigmaE_reg_RseC_MucC"/>
</dbReference>
<keyword evidence="3" id="KW-1185">Reference proteome</keyword>
<dbReference type="InterPro" id="IPR026268">
    <property type="entry name" value="RseC"/>
</dbReference>
<feature type="transmembrane region" description="Helical" evidence="1">
    <location>
        <begin position="89"/>
        <end position="108"/>
    </location>
</feature>
<keyword evidence="1" id="KW-1133">Transmembrane helix</keyword>
<dbReference type="STRING" id="748449.Halha_2131"/>
<dbReference type="PANTHER" id="PTHR35867:SF1">
    <property type="entry name" value="PROTEIN RSEC"/>
    <property type="match status" value="1"/>
</dbReference>